<keyword evidence="3 6" id="KW-1133">Transmembrane helix</keyword>
<dbReference type="PANTHER" id="PTHR11432:SF3">
    <property type="entry name" value="NADH-UBIQUINONE OXIDOREDUCTASE CHAIN 1"/>
    <property type="match status" value="1"/>
</dbReference>
<organism evidence="7 8">
    <name type="scientific">Candidatus Fischerbacteria bacterium RBG_13_37_8</name>
    <dbReference type="NCBI Taxonomy" id="1817863"/>
    <lineage>
        <taxon>Bacteria</taxon>
        <taxon>Candidatus Fischeribacteriota</taxon>
    </lineage>
</organism>
<feature type="non-terminal residue" evidence="7">
    <location>
        <position position="286"/>
    </location>
</feature>
<dbReference type="AlphaFoldDB" id="A0A1F5VIZ0"/>
<gene>
    <name evidence="7" type="ORF">A2Y62_07255</name>
</gene>
<dbReference type="GO" id="GO:0009060">
    <property type="term" value="P:aerobic respiration"/>
    <property type="evidence" value="ECO:0007669"/>
    <property type="project" value="TreeGrafter"/>
</dbReference>
<dbReference type="Proteomes" id="UP000178943">
    <property type="component" value="Unassembled WGS sequence"/>
</dbReference>
<feature type="transmembrane region" description="Helical" evidence="6">
    <location>
        <begin position="256"/>
        <end position="276"/>
    </location>
</feature>
<dbReference type="GO" id="GO:0005886">
    <property type="term" value="C:plasma membrane"/>
    <property type="evidence" value="ECO:0007669"/>
    <property type="project" value="UniProtKB-SubCell"/>
</dbReference>
<keyword evidence="2 5" id="KW-0812">Transmembrane</keyword>
<comment type="subcellular location">
    <subcellularLocation>
        <location evidence="5">Cell membrane</location>
        <topology evidence="5">Multi-pass membrane protein</topology>
    </subcellularLocation>
    <subcellularLocation>
        <location evidence="1">Membrane</location>
        <topology evidence="1">Multi-pass membrane protein</topology>
    </subcellularLocation>
</comment>
<evidence type="ECO:0000256" key="2">
    <source>
        <dbReference type="ARBA" id="ARBA00022692"/>
    </source>
</evidence>
<keyword evidence="4 6" id="KW-0472">Membrane</keyword>
<comment type="caution">
    <text evidence="7">The sequence shown here is derived from an EMBL/GenBank/DDBJ whole genome shotgun (WGS) entry which is preliminary data.</text>
</comment>
<feature type="transmembrane region" description="Helical" evidence="6">
    <location>
        <begin position="202"/>
        <end position="220"/>
    </location>
</feature>
<evidence type="ECO:0000313" key="7">
    <source>
        <dbReference type="EMBL" id="OGF63429.1"/>
    </source>
</evidence>
<feature type="transmembrane region" description="Helical" evidence="6">
    <location>
        <begin position="6"/>
        <end position="28"/>
    </location>
</feature>
<dbReference type="InterPro" id="IPR001694">
    <property type="entry name" value="NADH_UbQ_OxRdtase_su1/FPO"/>
</dbReference>
<accession>A0A1F5VIZ0</accession>
<feature type="transmembrane region" description="Helical" evidence="6">
    <location>
        <begin position="84"/>
        <end position="105"/>
    </location>
</feature>
<comment type="similarity">
    <text evidence="5">Belongs to the complex I subunit 1 family.</text>
</comment>
<sequence>MLLDIIIKLILAVIVYSFVMGLASILTWMERKESAVMQDRIGANRANIFKFRAWGLFHIIADAVKMMTKEDTTPPFGNKFIHNLAPLISVFFALVAFACIPFGGILKIGGREISLQVANLNVGVLFIFAAVSIGVYGIILGGWSSFNKYAIIASQRGVAQLISFGFALGAILIAVVMVYGSFNLQVISEKQGELLFGFLPKWGIFLQPLGFILFLVVGIAETKRIPFDLPEGESEIIGYFVEYSGLKFGMFMFTDFIETILISSLTVVFFLGSYQVPYLGAEGFLF</sequence>
<evidence type="ECO:0000256" key="1">
    <source>
        <dbReference type="ARBA" id="ARBA00004141"/>
    </source>
</evidence>
<reference evidence="7 8" key="1">
    <citation type="journal article" date="2016" name="Nat. Commun.">
        <title>Thousands of microbial genomes shed light on interconnected biogeochemical processes in an aquifer system.</title>
        <authorList>
            <person name="Anantharaman K."/>
            <person name="Brown C.T."/>
            <person name="Hug L.A."/>
            <person name="Sharon I."/>
            <person name="Castelle C.J."/>
            <person name="Probst A.J."/>
            <person name="Thomas B.C."/>
            <person name="Singh A."/>
            <person name="Wilkins M.J."/>
            <person name="Karaoz U."/>
            <person name="Brodie E.L."/>
            <person name="Williams K.H."/>
            <person name="Hubbard S.S."/>
            <person name="Banfield J.F."/>
        </authorList>
    </citation>
    <scope>NUCLEOTIDE SEQUENCE [LARGE SCALE GENOMIC DNA]</scope>
</reference>
<dbReference type="PROSITE" id="PS00668">
    <property type="entry name" value="COMPLEX1_ND1_2"/>
    <property type="match status" value="1"/>
</dbReference>
<dbReference type="STRING" id="1817863.A2Y62_07255"/>
<evidence type="ECO:0000313" key="8">
    <source>
        <dbReference type="Proteomes" id="UP000178943"/>
    </source>
</evidence>
<dbReference type="PANTHER" id="PTHR11432">
    <property type="entry name" value="NADH DEHYDROGENASE SUBUNIT 1"/>
    <property type="match status" value="1"/>
</dbReference>
<name>A0A1F5VIZ0_9BACT</name>
<evidence type="ECO:0000256" key="3">
    <source>
        <dbReference type="ARBA" id="ARBA00022989"/>
    </source>
</evidence>
<dbReference type="Pfam" id="PF00146">
    <property type="entry name" value="NADHdh"/>
    <property type="match status" value="1"/>
</dbReference>
<feature type="transmembrane region" description="Helical" evidence="6">
    <location>
        <begin position="158"/>
        <end position="182"/>
    </location>
</feature>
<feature type="transmembrane region" description="Helical" evidence="6">
    <location>
        <begin position="125"/>
        <end position="146"/>
    </location>
</feature>
<protein>
    <recommendedName>
        <fullName evidence="9">NADH-quinone oxidoreductase subunit H</fullName>
    </recommendedName>
</protein>
<evidence type="ECO:0000256" key="6">
    <source>
        <dbReference type="SAM" id="Phobius"/>
    </source>
</evidence>
<evidence type="ECO:0000256" key="4">
    <source>
        <dbReference type="ARBA" id="ARBA00023136"/>
    </source>
</evidence>
<dbReference type="InterPro" id="IPR018086">
    <property type="entry name" value="NADH_UbQ_OxRdtase_su1_CS"/>
</dbReference>
<dbReference type="GO" id="GO:0003954">
    <property type="term" value="F:NADH dehydrogenase activity"/>
    <property type="evidence" value="ECO:0007669"/>
    <property type="project" value="TreeGrafter"/>
</dbReference>
<dbReference type="EMBL" id="MFGW01000164">
    <property type="protein sequence ID" value="OGF63429.1"/>
    <property type="molecule type" value="Genomic_DNA"/>
</dbReference>
<evidence type="ECO:0000256" key="5">
    <source>
        <dbReference type="RuleBase" id="RU000471"/>
    </source>
</evidence>
<proteinExistence type="inferred from homology"/>
<evidence type="ECO:0008006" key="9">
    <source>
        <dbReference type="Google" id="ProtNLM"/>
    </source>
</evidence>
<keyword evidence="5" id="KW-0520">NAD</keyword>